<dbReference type="InterPro" id="IPR009402">
    <property type="entry name" value="Orthopox_A47"/>
</dbReference>
<dbReference type="Proteomes" id="UP000217428">
    <property type="component" value="Segment"/>
</dbReference>
<dbReference type="PANTHER" id="PTHR16399">
    <property type="entry name" value="GASDERMIN"/>
    <property type="match status" value="1"/>
</dbReference>
<evidence type="ECO:0000256" key="1">
    <source>
        <dbReference type="ARBA" id="ARBA00005905"/>
    </source>
</evidence>
<evidence type="ECO:0000313" key="3">
    <source>
        <dbReference type="EMBL" id="ASK51347.1"/>
    </source>
</evidence>
<dbReference type="EMBL" id="KY747497">
    <property type="protein sequence ID" value="ASK51347.1"/>
    <property type="molecule type" value="Genomic_DNA"/>
</dbReference>
<accession>A0A220T6L2</accession>
<gene>
    <name evidence="3" type="ORF">EPTV-WA-146</name>
</gene>
<evidence type="ECO:0000256" key="2">
    <source>
        <dbReference type="ARBA" id="ARBA00014887"/>
    </source>
</evidence>
<name>A0A220T6L2_9POXV</name>
<organism evidence="3 4">
    <name type="scientific">Eptesipox virus</name>
    <dbReference type="NCBI Taxonomy" id="1329402"/>
    <lineage>
        <taxon>Viruses</taxon>
        <taxon>Varidnaviria</taxon>
        <taxon>Bamfordvirae</taxon>
        <taxon>Nucleocytoviricota</taxon>
        <taxon>Pokkesviricetes</taxon>
        <taxon>Chitovirales</taxon>
        <taxon>Poxviridae</taxon>
        <taxon>Chordopoxvirinae</taxon>
        <taxon>Vespertilionpoxvirus</taxon>
        <taxon>Vespertilionpoxvirus eptesipox</taxon>
    </lineage>
</organism>
<evidence type="ECO:0000313" key="4">
    <source>
        <dbReference type="Proteomes" id="UP000217428"/>
    </source>
</evidence>
<dbReference type="Pfam" id="PF06334">
    <property type="entry name" value="Orthopox_A47"/>
    <property type="match status" value="1"/>
</dbReference>
<reference evidence="3 4" key="1">
    <citation type="journal article" date="2017" name="Virus Genes">
        <title>Characterization of Eptesipoxvirus, a novel poxvirus from a microchiropteran bat.</title>
        <authorList>
            <person name="Tu S.L."/>
            <person name="Nakazawa Y."/>
            <person name="Gao J."/>
            <person name="Wilkins K."/>
            <person name="Gallardo-Romero N."/>
            <person name="Li Y."/>
            <person name="Emerson G.L."/>
            <person name="Carroll D.S."/>
            <person name="Upton C."/>
        </authorList>
    </citation>
    <scope>NUCLEOTIDE SEQUENCE [LARGE SCALE GENOMIC DNA]</scope>
    <source>
        <strain evidence="3 4">Washington</strain>
    </source>
</reference>
<dbReference type="PDB" id="8GBE">
    <property type="method" value="X-ray"/>
    <property type="resolution" value="1.46 A"/>
    <property type="chains" value="A=12-217"/>
</dbReference>
<proteinExistence type="evidence at protein level"/>
<dbReference type="InterPro" id="IPR007677">
    <property type="entry name" value="Gasdermin"/>
</dbReference>
<keyword evidence="5" id="KW-0002">3D-structure</keyword>
<keyword evidence="4" id="KW-1185">Reference proteome</keyword>
<dbReference type="PANTHER" id="PTHR16399:SF10">
    <property type="entry name" value="PEJVAKIN"/>
    <property type="match status" value="1"/>
</dbReference>
<dbReference type="SMR" id="A0A220T6L2"/>
<comment type="similarity">
    <text evidence="1">Belongs to the orthopoxvirus A47 protein family.</text>
</comment>
<evidence type="ECO:0007829" key="5">
    <source>
        <dbReference type="PDB" id="8GBE"/>
    </source>
</evidence>
<sequence length="217" mass="24770">MGNSTSVSKSCNNAVTHVSANSIRQHILFNNFETLHKDIQSKIDLVNTFTPQTKNLIFRNLLIVITNSYHLQNLLDALEQLEPMYVTDAYSEAILNEIGLCDKGIPNLSSIHFMIYLVSGLTKLTTKQSKILMEIVTDAKIFCHHVNVLEYIIKKNVEKLETVTSTLLEKYTKLPLEVTLFKESGLKIQGNTYIWDPEHKKSICNLYTVIKIMSYIM</sequence>
<protein>
    <recommendedName>
        <fullName evidence="2">Protein A47</fullName>
    </recommendedName>
</protein>
<reference evidence="5" key="2">
    <citation type="journal article" date="2023" name="bioRxiv">
        <title>Structural homology screens reveal poxvirus-encoded proteins impacting inflammasome-mediated defenses.</title>
        <authorList>
            <person name="Boys I.N."/>
            <person name="Johnson A.G."/>
            <person name="Quinlan M."/>
            <person name="Kranzusch P.J."/>
            <person name="Elde N.C."/>
        </authorList>
    </citation>
    <scope>X-RAY CRYSTALLOGRAPHY (1.46 ANGSTROMS) OF 12-217</scope>
</reference>